<proteinExistence type="predicted"/>
<evidence type="ECO:0000256" key="1">
    <source>
        <dbReference type="ARBA" id="ARBA00022723"/>
    </source>
</evidence>
<accession>A0A559K8D5</accession>
<sequence>MQALDIPIAIGENYYSKHQFYDAVQAGAASVLQPDNRRAGGPVNVNMLCAIPNAIYLESGSLKHENKMLVTQLKMVDGEVLLPDTPGMGTEVREDFIAHRVN</sequence>
<reference evidence="3 4" key="1">
    <citation type="submission" date="2019-07" db="EMBL/GenBank/DDBJ databases">
        <authorList>
            <person name="Kim J."/>
        </authorList>
    </citation>
    <scope>NUCLEOTIDE SEQUENCE [LARGE SCALE GENOMIC DNA]</scope>
    <source>
        <strain evidence="3 4">JC52</strain>
    </source>
</reference>
<dbReference type="AlphaFoldDB" id="A0A559K8D5"/>
<dbReference type="EMBL" id="VNJI01000024">
    <property type="protein sequence ID" value="TVY08390.1"/>
    <property type="molecule type" value="Genomic_DNA"/>
</dbReference>
<dbReference type="Pfam" id="PF13378">
    <property type="entry name" value="MR_MLE_C"/>
    <property type="match status" value="1"/>
</dbReference>
<comment type="caution">
    <text evidence="3">The sequence shown here is derived from an EMBL/GenBank/DDBJ whole genome shotgun (WGS) entry which is preliminary data.</text>
</comment>
<name>A0A559K8D5_9BACL</name>
<gene>
    <name evidence="3" type="ORF">FPZ49_19310</name>
</gene>
<dbReference type="SUPFAM" id="SSF51604">
    <property type="entry name" value="Enolase C-terminal domain-like"/>
    <property type="match status" value="1"/>
</dbReference>
<dbReference type="GO" id="GO:0046872">
    <property type="term" value="F:metal ion binding"/>
    <property type="evidence" value="ECO:0007669"/>
    <property type="project" value="UniProtKB-KW"/>
</dbReference>
<keyword evidence="4" id="KW-1185">Reference proteome</keyword>
<protein>
    <recommendedName>
        <fullName evidence="2">Enolase C-terminal domain-containing protein</fullName>
    </recommendedName>
</protein>
<dbReference type="OrthoDB" id="9775391at2"/>
<evidence type="ECO:0000313" key="3">
    <source>
        <dbReference type="EMBL" id="TVY08390.1"/>
    </source>
</evidence>
<keyword evidence="1" id="KW-0479">Metal-binding</keyword>
<evidence type="ECO:0000259" key="2">
    <source>
        <dbReference type="Pfam" id="PF13378"/>
    </source>
</evidence>
<dbReference type="InterPro" id="IPR029065">
    <property type="entry name" value="Enolase_C-like"/>
</dbReference>
<dbReference type="InterPro" id="IPR036849">
    <property type="entry name" value="Enolase-like_C_sf"/>
</dbReference>
<dbReference type="Gene3D" id="3.20.20.120">
    <property type="entry name" value="Enolase-like C-terminal domain"/>
    <property type="match status" value="2"/>
</dbReference>
<evidence type="ECO:0000313" key="4">
    <source>
        <dbReference type="Proteomes" id="UP000317036"/>
    </source>
</evidence>
<dbReference type="Proteomes" id="UP000317036">
    <property type="component" value="Unassembled WGS sequence"/>
</dbReference>
<feature type="domain" description="Enolase C-terminal" evidence="2">
    <location>
        <begin position="3"/>
        <end position="42"/>
    </location>
</feature>
<organism evidence="3 4">
    <name type="scientific">Paenibacillus cremeus</name>
    <dbReference type="NCBI Taxonomy" id="2163881"/>
    <lineage>
        <taxon>Bacteria</taxon>
        <taxon>Bacillati</taxon>
        <taxon>Bacillota</taxon>
        <taxon>Bacilli</taxon>
        <taxon>Bacillales</taxon>
        <taxon>Paenibacillaceae</taxon>
        <taxon>Paenibacillus</taxon>
    </lineage>
</organism>